<proteinExistence type="predicted"/>
<reference evidence="1 2" key="1">
    <citation type="submission" date="2022-05" db="EMBL/GenBank/DDBJ databases">
        <authorList>
            <consortium name="Genoscope - CEA"/>
            <person name="William W."/>
        </authorList>
    </citation>
    <scope>NUCLEOTIDE SEQUENCE [LARGE SCALE GENOMIC DNA]</scope>
</reference>
<dbReference type="PANTHER" id="PTHR31751">
    <property type="entry name" value="SI:CH211-108C17.2-RELATED-RELATED"/>
    <property type="match status" value="1"/>
</dbReference>
<accession>A0AAU9XRM4</accession>
<dbReference type="PANTHER" id="PTHR31751:SF42">
    <property type="entry name" value="PROTEIN CBG10204"/>
    <property type="match status" value="1"/>
</dbReference>
<evidence type="ECO:0000313" key="1">
    <source>
        <dbReference type="EMBL" id="CAH3155917.1"/>
    </source>
</evidence>
<dbReference type="EMBL" id="CALNXJ010000059">
    <property type="protein sequence ID" value="CAH3155917.1"/>
    <property type="molecule type" value="Genomic_DNA"/>
</dbReference>
<evidence type="ECO:0000313" key="2">
    <source>
        <dbReference type="Proteomes" id="UP001159428"/>
    </source>
</evidence>
<dbReference type="AlphaFoldDB" id="A0AAU9XRM4"/>
<organism evidence="1 2">
    <name type="scientific">Pocillopora meandrina</name>
    <dbReference type="NCBI Taxonomy" id="46732"/>
    <lineage>
        <taxon>Eukaryota</taxon>
        <taxon>Metazoa</taxon>
        <taxon>Cnidaria</taxon>
        <taxon>Anthozoa</taxon>
        <taxon>Hexacorallia</taxon>
        <taxon>Scleractinia</taxon>
        <taxon>Astrocoeniina</taxon>
        <taxon>Pocilloporidae</taxon>
        <taxon>Pocillopora</taxon>
    </lineage>
</organism>
<dbReference type="Proteomes" id="UP001159428">
    <property type="component" value="Unassembled WGS sequence"/>
</dbReference>
<name>A0AAU9XRM4_9CNID</name>
<gene>
    <name evidence="1" type="ORF">PMEA_00028256</name>
</gene>
<protein>
    <submittedName>
        <fullName evidence="1">Uncharacterized protein</fullName>
    </submittedName>
</protein>
<comment type="caution">
    <text evidence="1">The sequence shown here is derived from an EMBL/GenBank/DDBJ whole genome shotgun (WGS) entry which is preliminary data.</text>
</comment>
<sequence length="67" mass="7836">MEKEGFKRCMENIYEKGGKVMVVATDLDHQFDVWHLSKSITKKLAKKAKKKECADLSRWIRSISNHL</sequence>
<feature type="non-terminal residue" evidence="1">
    <location>
        <position position="67"/>
    </location>
</feature>
<keyword evidence="2" id="KW-1185">Reference proteome</keyword>